<keyword evidence="3" id="KW-1185">Reference proteome</keyword>
<proteinExistence type="predicted"/>
<protein>
    <submittedName>
        <fullName evidence="2">DUF4124 domain-containing protein</fullName>
    </submittedName>
</protein>
<evidence type="ECO:0000313" key="2">
    <source>
        <dbReference type="EMBL" id="QSX77951.1"/>
    </source>
</evidence>
<name>A0A974XY54_9GAMM</name>
<feature type="domain" description="DUF4124" evidence="1">
    <location>
        <begin position="23"/>
        <end position="71"/>
    </location>
</feature>
<accession>A0A974XY54</accession>
<evidence type="ECO:0000259" key="1">
    <source>
        <dbReference type="Pfam" id="PF13511"/>
    </source>
</evidence>
<gene>
    <name evidence="2" type="ORF">I8J32_014670</name>
</gene>
<dbReference type="KEGG" id="lsf:I8J32_014670"/>
<organism evidence="2 3">
    <name type="scientific">Agrilutibacter solisilvae</name>
    <dbReference type="NCBI Taxonomy" id="2763317"/>
    <lineage>
        <taxon>Bacteria</taxon>
        <taxon>Pseudomonadati</taxon>
        <taxon>Pseudomonadota</taxon>
        <taxon>Gammaproteobacteria</taxon>
        <taxon>Lysobacterales</taxon>
        <taxon>Lysobacteraceae</taxon>
        <taxon>Agrilutibacter</taxon>
    </lineage>
</organism>
<reference evidence="2 3" key="1">
    <citation type="submission" date="2021-03" db="EMBL/GenBank/DDBJ databases">
        <title>Lysobacter sp. nov. isolated from soil of gangwondo yeongwol, south Korea.</title>
        <authorList>
            <person name="Kim K.R."/>
            <person name="Kim K.H."/>
            <person name="Jeon C.O."/>
        </authorList>
    </citation>
    <scope>NUCLEOTIDE SEQUENCE [LARGE SCALE GENOMIC DNA]</scope>
    <source>
        <strain evidence="2 3">R19</strain>
    </source>
</reference>
<dbReference type="InterPro" id="IPR025392">
    <property type="entry name" value="DUF4124"/>
</dbReference>
<sequence length="156" mass="16494">MVILDAQTNLAGGRDLIRMICVLVLLCGTARAETLYKCVGKGGAISYQSHACDPGQRIANARTYVPETPPSAGDLAAQRRKLQRDRAESAYLSNLAGTSRANARPSAAGTSIPVRSPNAGCEAAKRQRDAALEAAGLGRTYDLLSRLDAVVRHACK</sequence>
<evidence type="ECO:0000313" key="3">
    <source>
        <dbReference type="Proteomes" id="UP000639274"/>
    </source>
</evidence>
<dbReference type="EMBL" id="CP071518">
    <property type="protein sequence ID" value="QSX77951.1"/>
    <property type="molecule type" value="Genomic_DNA"/>
</dbReference>
<dbReference type="Pfam" id="PF13511">
    <property type="entry name" value="DUF4124"/>
    <property type="match status" value="1"/>
</dbReference>
<dbReference type="AlphaFoldDB" id="A0A974XY54"/>
<dbReference type="Proteomes" id="UP000639274">
    <property type="component" value="Chromosome"/>
</dbReference>